<keyword evidence="1" id="KW-1133">Transmembrane helix</keyword>
<proteinExistence type="predicted"/>
<feature type="transmembrane region" description="Helical" evidence="1">
    <location>
        <begin position="316"/>
        <end position="336"/>
    </location>
</feature>
<dbReference type="Proteomes" id="UP000577707">
    <property type="component" value="Unassembled WGS sequence"/>
</dbReference>
<dbReference type="RefSeq" id="WP_183551887.1">
    <property type="nucleotide sequence ID" value="NZ_BMQT01000018.1"/>
</dbReference>
<comment type="caution">
    <text evidence="2">The sequence shown here is derived from an EMBL/GenBank/DDBJ whole genome shotgun (WGS) entry which is preliminary data.</text>
</comment>
<keyword evidence="1" id="KW-0812">Transmembrane</keyword>
<feature type="transmembrane region" description="Helical" evidence="1">
    <location>
        <begin position="292"/>
        <end position="309"/>
    </location>
</feature>
<feature type="transmembrane region" description="Helical" evidence="1">
    <location>
        <begin position="150"/>
        <end position="169"/>
    </location>
</feature>
<feature type="transmembrane region" description="Helical" evidence="1">
    <location>
        <begin position="267"/>
        <end position="286"/>
    </location>
</feature>
<feature type="transmembrane region" description="Helical" evidence="1">
    <location>
        <begin position="7"/>
        <end position="30"/>
    </location>
</feature>
<dbReference type="EMBL" id="JACHXG010000018">
    <property type="protein sequence ID" value="MBB3092217.1"/>
    <property type="molecule type" value="Genomic_DNA"/>
</dbReference>
<evidence type="ECO:0008006" key="4">
    <source>
        <dbReference type="Google" id="ProtNLM"/>
    </source>
</evidence>
<gene>
    <name evidence="2" type="ORF">FHS12_005194</name>
</gene>
<feature type="transmembrane region" description="Helical" evidence="1">
    <location>
        <begin position="181"/>
        <end position="201"/>
    </location>
</feature>
<reference evidence="2 3" key="1">
    <citation type="submission" date="2020-08" db="EMBL/GenBank/DDBJ databases">
        <title>Genomic Encyclopedia of Type Strains, Phase III (KMG-III): the genomes of soil and plant-associated and newly described type strains.</title>
        <authorList>
            <person name="Whitman W."/>
        </authorList>
    </citation>
    <scope>NUCLEOTIDE SEQUENCE [LARGE SCALE GENOMIC DNA]</scope>
    <source>
        <strain evidence="2 3">CECT 3302</strain>
    </source>
</reference>
<organism evidence="2 3">
    <name type="scientific">Nocardioides albus</name>
    <dbReference type="NCBI Taxonomy" id="1841"/>
    <lineage>
        <taxon>Bacteria</taxon>
        <taxon>Bacillati</taxon>
        <taxon>Actinomycetota</taxon>
        <taxon>Actinomycetes</taxon>
        <taxon>Propionibacteriales</taxon>
        <taxon>Nocardioidaceae</taxon>
        <taxon>Nocardioides</taxon>
    </lineage>
</organism>
<sequence length="463" mass="49026">MNSSAHRAALVGLVVTVVLIVTAVVVPALLDWQVWPRVHLDDGTFPPLHGYPQVKVGIGTLPAVLLALASLRWADPMAKRLPWRRLLLVAYAAGLVWLLALALVDGPEGISRVLGNPTEYLETARAVDDVPGLLREYVSRIPYDAPEGNWPVHIAGHPPGMVLFFVLLVKVGLGGDLAAGLVVIALAATLPLAVMTTVRVLGAEDAARAAAPYLVLSPSAVFLAVSADAVMATTVAWGLCCLALACRGIRRDVLVGLPAGNGQERPVVSGLAGLLWAVLAGLVLGIVVFMSYGLLLTGVLALAVIWLGRGWRVLPIAIASAVAVALTFAAGGFAWWEAYPVLVDRYWDGLASQRPGAYWTWGNLAALAISAGPLVGAGLGATWAARREPADRVVVVLVAAAVIMIALADASQMSRAEVERIWLPFIPWLTLGCALLPEQWRRPGLALQLLTALLVQHLLYTSW</sequence>
<feature type="transmembrane region" description="Helical" evidence="1">
    <location>
        <begin position="221"/>
        <end position="246"/>
    </location>
</feature>
<name>A0A7W5FBG6_9ACTN</name>
<evidence type="ECO:0000256" key="1">
    <source>
        <dbReference type="SAM" id="Phobius"/>
    </source>
</evidence>
<dbReference type="AlphaFoldDB" id="A0A7W5FBG6"/>
<evidence type="ECO:0000313" key="2">
    <source>
        <dbReference type="EMBL" id="MBB3092217.1"/>
    </source>
</evidence>
<feature type="transmembrane region" description="Helical" evidence="1">
    <location>
        <begin position="50"/>
        <end position="74"/>
    </location>
</feature>
<keyword evidence="3" id="KW-1185">Reference proteome</keyword>
<feature type="transmembrane region" description="Helical" evidence="1">
    <location>
        <begin position="393"/>
        <end position="414"/>
    </location>
</feature>
<feature type="transmembrane region" description="Helical" evidence="1">
    <location>
        <begin position="86"/>
        <end position="104"/>
    </location>
</feature>
<evidence type="ECO:0000313" key="3">
    <source>
        <dbReference type="Proteomes" id="UP000577707"/>
    </source>
</evidence>
<protein>
    <recommendedName>
        <fullName evidence="4">Integral membrane protein</fullName>
    </recommendedName>
</protein>
<keyword evidence="1" id="KW-0472">Membrane</keyword>
<feature type="transmembrane region" description="Helical" evidence="1">
    <location>
        <begin position="356"/>
        <end position="381"/>
    </location>
</feature>
<accession>A0A7W5FBG6</accession>